<evidence type="ECO:0000313" key="8">
    <source>
        <dbReference type="EMBL" id="SFX37544.1"/>
    </source>
</evidence>
<evidence type="ECO:0000259" key="7">
    <source>
        <dbReference type="Pfam" id="PF01895"/>
    </source>
</evidence>
<dbReference type="STRING" id="1122209.SAMN02745752_01410"/>
<dbReference type="NCBIfam" id="TIGR02135">
    <property type="entry name" value="phoU_full"/>
    <property type="match status" value="1"/>
</dbReference>
<dbReference type="FunFam" id="1.20.58.220:FF:000002">
    <property type="entry name" value="Phosphate-specific transport system accessory protein PhoU"/>
    <property type="match status" value="1"/>
</dbReference>
<proteinExistence type="inferred from homology"/>
<keyword evidence="9" id="KW-1185">Reference proteome</keyword>
<dbReference type="GO" id="GO:0030643">
    <property type="term" value="P:intracellular phosphate ion homeostasis"/>
    <property type="evidence" value="ECO:0007669"/>
    <property type="project" value="InterPro"/>
</dbReference>
<reference evidence="8 9" key="1">
    <citation type="submission" date="2016-11" db="EMBL/GenBank/DDBJ databases">
        <authorList>
            <person name="Jaros S."/>
            <person name="Januszkiewicz K."/>
            <person name="Wedrychowicz H."/>
        </authorList>
    </citation>
    <scope>NUCLEOTIDE SEQUENCE [LARGE SCALE GENOMIC DNA]</scope>
    <source>
        <strain evidence="8 9">DSM 21637</strain>
    </source>
</reference>
<organism evidence="8 9">
    <name type="scientific">Marinospirillum alkaliphilum DSM 21637</name>
    <dbReference type="NCBI Taxonomy" id="1122209"/>
    <lineage>
        <taxon>Bacteria</taxon>
        <taxon>Pseudomonadati</taxon>
        <taxon>Pseudomonadota</taxon>
        <taxon>Gammaproteobacteria</taxon>
        <taxon>Oceanospirillales</taxon>
        <taxon>Oceanospirillaceae</taxon>
        <taxon>Marinospirillum</taxon>
    </lineage>
</organism>
<accession>A0A1K1WJH6</accession>
<dbReference type="PANTHER" id="PTHR42930:SF3">
    <property type="entry name" value="PHOSPHATE-SPECIFIC TRANSPORT SYSTEM ACCESSORY PROTEIN PHOU"/>
    <property type="match status" value="1"/>
</dbReference>
<dbReference type="GO" id="GO:0045936">
    <property type="term" value="P:negative regulation of phosphate metabolic process"/>
    <property type="evidence" value="ECO:0007669"/>
    <property type="project" value="InterPro"/>
</dbReference>
<comment type="subcellular location">
    <subcellularLocation>
        <location evidence="1 6">Cytoplasm</location>
    </subcellularLocation>
</comment>
<dbReference type="PIRSF" id="PIRSF003107">
    <property type="entry name" value="PhoU"/>
    <property type="match status" value="1"/>
</dbReference>
<dbReference type="GO" id="GO:0005737">
    <property type="term" value="C:cytoplasm"/>
    <property type="evidence" value="ECO:0007669"/>
    <property type="project" value="UniProtKB-SubCell"/>
</dbReference>
<evidence type="ECO:0000256" key="5">
    <source>
        <dbReference type="ARBA" id="ARBA00022592"/>
    </source>
</evidence>
<dbReference type="FunFam" id="1.20.58.220:FF:000001">
    <property type="entry name" value="Phosphate-specific transport system accessory protein PhoU"/>
    <property type="match status" value="1"/>
</dbReference>
<dbReference type="InterPro" id="IPR026022">
    <property type="entry name" value="PhoU_dom"/>
</dbReference>
<evidence type="ECO:0000256" key="4">
    <source>
        <dbReference type="ARBA" id="ARBA00022490"/>
    </source>
</evidence>
<name>A0A1K1WJH6_9GAMM</name>
<comment type="function">
    <text evidence="6">Plays a role in the regulation of phosphate uptake.</text>
</comment>
<dbReference type="InterPro" id="IPR028366">
    <property type="entry name" value="PhoU"/>
</dbReference>
<comment type="similarity">
    <text evidence="2 6">Belongs to the PhoU family.</text>
</comment>
<dbReference type="OrthoDB" id="9814256at2"/>
<evidence type="ECO:0000256" key="2">
    <source>
        <dbReference type="ARBA" id="ARBA00008107"/>
    </source>
</evidence>
<dbReference type="AlphaFoldDB" id="A0A1K1WJH6"/>
<feature type="domain" description="PhoU" evidence="7">
    <location>
        <begin position="27"/>
        <end position="114"/>
    </location>
</feature>
<keyword evidence="4 6" id="KW-0963">Cytoplasm</keyword>
<evidence type="ECO:0000256" key="3">
    <source>
        <dbReference type="ARBA" id="ARBA00022448"/>
    </source>
</evidence>
<dbReference type="InterPro" id="IPR038078">
    <property type="entry name" value="PhoU-like_sf"/>
</dbReference>
<dbReference type="Gene3D" id="1.20.58.220">
    <property type="entry name" value="Phosphate transport system protein phou homolog 2, domain 2"/>
    <property type="match status" value="2"/>
</dbReference>
<dbReference type="RefSeq" id="WP_072325658.1">
    <property type="nucleotide sequence ID" value="NZ_FPJW01000004.1"/>
</dbReference>
<keyword evidence="5 6" id="KW-0592">Phosphate transport</keyword>
<protein>
    <recommendedName>
        <fullName evidence="6">Phosphate-specific transport system accessory protein PhoU</fullName>
    </recommendedName>
</protein>
<dbReference type="Pfam" id="PF01895">
    <property type="entry name" value="PhoU"/>
    <property type="match status" value="2"/>
</dbReference>
<keyword evidence="3 6" id="KW-0813">Transport</keyword>
<dbReference type="GO" id="GO:0006817">
    <property type="term" value="P:phosphate ion transport"/>
    <property type="evidence" value="ECO:0007669"/>
    <property type="project" value="UniProtKB-KW"/>
</dbReference>
<dbReference type="PANTHER" id="PTHR42930">
    <property type="entry name" value="PHOSPHATE-SPECIFIC TRANSPORT SYSTEM ACCESSORY PROTEIN PHOU"/>
    <property type="match status" value="1"/>
</dbReference>
<gene>
    <name evidence="8" type="ORF">SAMN02745752_01410</name>
</gene>
<evidence type="ECO:0000256" key="1">
    <source>
        <dbReference type="ARBA" id="ARBA00004496"/>
    </source>
</evidence>
<evidence type="ECO:0000256" key="6">
    <source>
        <dbReference type="PIRNR" id="PIRNR003107"/>
    </source>
</evidence>
<comment type="subunit">
    <text evidence="6">Homodimer.</text>
</comment>
<dbReference type="EMBL" id="FPJW01000004">
    <property type="protein sequence ID" value="SFX37544.1"/>
    <property type="molecule type" value="Genomic_DNA"/>
</dbReference>
<evidence type="ECO:0000313" key="9">
    <source>
        <dbReference type="Proteomes" id="UP000182350"/>
    </source>
</evidence>
<feature type="domain" description="PhoU" evidence="7">
    <location>
        <begin position="132"/>
        <end position="216"/>
    </location>
</feature>
<sequence>MRISKESHTSHISQRYNEELEDIRSHLLEMGGLVEKQIQDAIQSLIDGDTRLASEVRQRDKQVNRLQLELDEQCTQILARRQPAASDLRLVLAVIRATSDLERMGDEASKIARATLLLAEEGHSPRGYIEARHLGAHVRQMVQDALNAFARFDTSQALAVLREDDNVDLEYRSATRALVTFMMEDPRSISKVMNIMWVLRSLERVGDHASNLAEIVIYLVEGQDVRYTKTEKIEAAISQHTRLGTRTDEDLEG</sequence>
<dbReference type="Proteomes" id="UP000182350">
    <property type="component" value="Unassembled WGS sequence"/>
</dbReference>
<dbReference type="SUPFAM" id="SSF109755">
    <property type="entry name" value="PhoU-like"/>
    <property type="match status" value="1"/>
</dbReference>